<feature type="region of interest" description="Disordered" evidence="1">
    <location>
        <begin position="298"/>
        <end position="321"/>
    </location>
</feature>
<dbReference type="EMBL" id="CP073078">
    <property type="protein sequence ID" value="QUD88105.1"/>
    <property type="molecule type" value="Genomic_DNA"/>
</dbReference>
<evidence type="ECO:0000313" key="3">
    <source>
        <dbReference type="Proteomes" id="UP000676409"/>
    </source>
</evidence>
<sequence>MSGSGGAVISFDPSILVSYYDSKAGILDSSTSGSSGTGSSSTTAAPPAPWNAAKASTQPSALAQLALAGQNVINPNTALTNVKGASQQYNSLFTLYQGLSALSGLTSQMLSSTATAQSTKQATTAFETGLGQVMSYVNGLNLPNIRITNGSVSNSVSTTNAPATENDTYTTGVVFQGAMNDEVPSFQGTVQFNINITGFQNQVTSIPIDLSQMGSTPRTMPNVVSFINSQLEAAGVTTRFATNMVQPKPETMKINGKTVTLPAGPDQWSFKITGDSVEHVSFSAPATAAAVYVAQTSGNPTATSTSTTSSSSSSSSTTDSPPIQQLVKLQADNSTTSSAPPAAVSLPGLIGASSDEALASTLQVASVGATTTGPDGSVYVVANVTGAIDGMQLQGTQNVALLKYDSAGHLLSAATLGATGSASGYSLAVSATGQVAVAGSVNGSLTVGSSSSSNSASTTQSFVSLFDSTGALQWTQQTNGVGNNQANAVAFGSDGSVYVAGQTQGAMPGGTPSGGQDGYLQGFSSTGTKLFTTEFGSSGTDAATSIAVDGSTVVVGGTENGDGVLRSFTLNSSGPPTAGAVRDLGSLGGGSIAGVAISNGQVIVAGTTGNGSLSAGNVTASYGGGKSAFAAQLDESLSPNSNDAIAYYGGGSGTSTTGTALSVVNGQVYIAGTSTGGLPGLAGPTDTAGSSTGTNEGYVANIDIATGQVQWSQALQGQDGYDHPESIAVDATGASVLDRLGLPDGTLQYTSSQNLTQATSVRAGDQFQIRTSPNGPLATVTISANETPQSLALKIRQAAGFQANVTVVPTGGKEEVKITPETKQGVIEFVPGPSGKDALGPLGIKPGIVMSGSALPTQTQKATTTGVNPSAKPKIPTDYYGLGLDQNFDFTTKAGIKAAQAAISAAMAKVQNAYYNLKNAGQTKLPTSNPSGKVPTYLTNQIASYQNALNRLTGGSSSSSSSSSTGYSSGSAASQLLA</sequence>
<gene>
    <name evidence="2" type="ORF">KCG34_24260</name>
</gene>
<dbReference type="PANTHER" id="PTHR35580">
    <property type="entry name" value="CELL SURFACE GLYCOPROTEIN (S-LAYER PROTEIN)-LIKE PROTEIN"/>
    <property type="match status" value="1"/>
</dbReference>
<evidence type="ECO:0000256" key="1">
    <source>
        <dbReference type="SAM" id="MobiDB-lite"/>
    </source>
</evidence>
<evidence type="ECO:0000313" key="2">
    <source>
        <dbReference type="EMBL" id="QUD88105.1"/>
    </source>
</evidence>
<protein>
    <submittedName>
        <fullName evidence="2">Uncharacterized protein</fullName>
    </submittedName>
</protein>
<feature type="compositionally biased region" description="Low complexity" evidence="1">
    <location>
        <begin position="303"/>
        <end position="318"/>
    </location>
</feature>
<feature type="compositionally biased region" description="Low complexity" evidence="1">
    <location>
        <begin position="30"/>
        <end position="45"/>
    </location>
</feature>
<reference evidence="2" key="1">
    <citation type="submission" date="2021-04" db="EMBL/GenBank/DDBJ databases">
        <title>The complete genome sequence of Caulobacter sp. S6.</title>
        <authorList>
            <person name="Tang Y."/>
            <person name="Ouyang W."/>
            <person name="Liu Q."/>
            <person name="Huang B."/>
            <person name="Guo Z."/>
            <person name="Lei P."/>
        </authorList>
    </citation>
    <scope>NUCLEOTIDE SEQUENCE</scope>
    <source>
        <strain evidence="2">S6</strain>
    </source>
</reference>
<proteinExistence type="predicted"/>
<dbReference type="KEGG" id="caul:KCG34_24260"/>
<organism evidence="2 3">
    <name type="scientific">Phenylobacterium montanum</name>
    <dbReference type="NCBI Taxonomy" id="2823693"/>
    <lineage>
        <taxon>Bacteria</taxon>
        <taxon>Pseudomonadati</taxon>
        <taxon>Pseudomonadota</taxon>
        <taxon>Alphaproteobacteria</taxon>
        <taxon>Caulobacterales</taxon>
        <taxon>Caulobacteraceae</taxon>
        <taxon>Phenylobacterium</taxon>
    </lineage>
</organism>
<name>A0A975FZG1_9CAUL</name>
<accession>A0A975FZG1</accession>
<dbReference type="SUPFAM" id="SSF63829">
    <property type="entry name" value="Calcium-dependent phosphotriesterase"/>
    <property type="match status" value="1"/>
</dbReference>
<keyword evidence="3" id="KW-1185">Reference proteome</keyword>
<feature type="region of interest" description="Disordered" evidence="1">
    <location>
        <begin position="30"/>
        <end position="53"/>
    </location>
</feature>
<dbReference type="AlphaFoldDB" id="A0A975FZG1"/>
<dbReference type="PANTHER" id="PTHR35580:SF1">
    <property type="entry name" value="PHYTASE-LIKE DOMAIN-CONTAINING PROTEIN"/>
    <property type="match status" value="1"/>
</dbReference>
<dbReference type="Proteomes" id="UP000676409">
    <property type="component" value="Chromosome"/>
</dbReference>
<dbReference type="InterPro" id="IPR052918">
    <property type="entry name" value="Motility_Chemotaxis_Reg"/>
</dbReference>
<feature type="region of interest" description="Disordered" evidence="1">
    <location>
        <begin position="953"/>
        <end position="978"/>
    </location>
</feature>
<dbReference type="RefSeq" id="WP_211938156.1">
    <property type="nucleotide sequence ID" value="NZ_CP073078.1"/>
</dbReference>